<gene>
    <name evidence="2" type="ORF">HCN83_09885</name>
</gene>
<dbReference type="EMBL" id="JAATHJ010000013">
    <property type="protein sequence ID" value="NJP37895.1"/>
    <property type="molecule type" value="Genomic_DNA"/>
</dbReference>
<keyword evidence="3" id="KW-1185">Reference proteome</keyword>
<feature type="region of interest" description="Disordered" evidence="1">
    <location>
        <begin position="36"/>
        <end position="55"/>
    </location>
</feature>
<sequence length="55" mass="6328">MSIDQLAQESQDIIEEMVKLEDKLSDCIERFAKVNDQLQEKADEETKKETDQLAG</sequence>
<accession>A0A969PPA7</accession>
<dbReference type="Proteomes" id="UP000752012">
    <property type="component" value="Unassembled WGS sequence"/>
</dbReference>
<comment type="caution">
    <text evidence="2">The sequence shown here is derived from an EMBL/GenBank/DDBJ whole genome shotgun (WGS) entry which is preliminary data.</text>
</comment>
<evidence type="ECO:0000313" key="3">
    <source>
        <dbReference type="Proteomes" id="UP000752012"/>
    </source>
</evidence>
<protein>
    <submittedName>
        <fullName evidence="2">Uncharacterized protein</fullName>
    </submittedName>
</protein>
<organism evidence="2 3">
    <name type="scientific">Alkalicoccus luteus</name>
    <dbReference type="NCBI Taxonomy" id="1237094"/>
    <lineage>
        <taxon>Bacteria</taxon>
        <taxon>Bacillati</taxon>
        <taxon>Bacillota</taxon>
        <taxon>Bacilli</taxon>
        <taxon>Bacillales</taxon>
        <taxon>Bacillaceae</taxon>
        <taxon>Alkalicoccus</taxon>
    </lineage>
</organism>
<dbReference type="RefSeq" id="WP_168006854.1">
    <property type="nucleotide sequence ID" value="NZ_JAATHJ010000013.1"/>
</dbReference>
<reference evidence="2 3" key="1">
    <citation type="submission" date="2020-03" db="EMBL/GenBank/DDBJ databases">
        <title>Assessment of the enzymatic potential of alkaline-tolerant lipase obtained from Bacillus luteus H11 (technogenic soil) for the bioremediation of saline soils contaminated with petroleum substances.</title>
        <authorList>
            <person name="Kalwasinska A."/>
        </authorList>
    </citation>
    <scope>NUCLEOTIDE SEQUENCE [LARGE SCALE GENOMIC DNA]</scope>
    <source>
        <strain evidence="2 3">H11</strain>
    </source>
</reference>
<evidence type="ECO:0000256" key="1">
    <source>
        <dbReference type="SAM" id="MobiDB-lite"/>
    </source>
</evidence>
<dbReference type="AlphaFoldDB" id="A0A969PPA7"/>
<name>A0A969PPA7_9BACI</name>
<evidence type="ECO:0000313" key="2">
    <source>
        <dbReference type="EMBL" id="NJP37895.1"/>
    </source>
</evidence>
<proteinExistence type="predicted"/>